<proteinExistence type="predicted"/>
<keyword evidence="1" id="KW-0547">Nucleotide-binding</keyword>
<protein>
    <submittedName>
        <fullName evidence="1">Putative ABC transporter ATP-binding protein</fullName>
    </submittedName>
</protein>
<dbReference type="GO" id="GO:0015421">
    <property type="term" value="F:ABC-type oligopeptide transporter activity"/>
    <property type="evidence" value="ECO:0007669"/>
    <property type="project" value="TreeGrafter"/>
</dbReference>
<dbReference type="PANTHER" id="PTHR43394:SF1">
    <property type="entry name" value="ATP-BINDING CASSETTE SUB-FAMILY B MEMBER 10, MITOCHONDRIAL"/>
    <property type="match status" value="1"/>
</dbReference>
<accession>A0A645IJ73</accession>
<dbReference type="AlphaFoldDB" id="A0A645IJ73"/>
<dbReference type="Gene3D" id="3.40.50.300">
    <property type="entry name" value="P-loop containing nucleotide triphosphate hydrolases"/>
    <property type="match status" value="1"/>
</dbReference>
<keyword evidence="1" id="KW-0067">ATP-binding</keyword>
<dbReference type="InterPro" id="IPR027417">
    <property type="entry name" value="P-loop_NTPase"/>
</dbReference>
<gene>
    <name evidence="1" type="ORF">SDC9_198156</name>
</gene>
<organism evidence="1">
    <name type="scientific">bioreactor metagenome</name>
    <dbReference type="NCBI Taxonomy" id="1076179"/>
    <lineage>
        <taxon>unclassified sequences</taxon>
        <taxon>metagenomes</taxon>
        <taxon>ecological metagenomes</taxon>
    </lineage>
</organism>
<dbReference type="PANTHER" id="PTHR43394">
    <property type="entry name" value="ATP-DEPENDENT PERMEASE MDL1, MITOCHONDRIAL"/>
    <property type="match status" value="1"/>
</dbReference>
<comment type="caution">
    <text evidence="1">The sequence shown here is derived from an EMBL/GenBank/DDBJ whole genome shotgun (WGS) entry which is preliminary data.</text>
</comment>
<name>A0A645IJ73_9ZZZZ</name>
<sequence length="87" mass="9867">MLIFDDSFSALDFRTDKNLRVALKKITKESATIIVAQRIGTIMDADNILVLEEGRIIAQGKHDYLVHNCKLYRDIALSQMSEEELGL</sequence>
<evidence type="ECO:0000313" key="1">
    <source>
        <dbReference type="EMBL" id="MPN50529.1"/>
    </source>
</evidence>
<dbReference type="GO" id="GO:0005524">
    <property type="term" value="F:ATP binding"/>
    <property type="evidence" value="ECO:0007669"/>
    <property type="project" value="UniProtKB-KW"/>
</dbReference>
<dbReference type="SUPFAM" id="SSF52540">
    <property type="entry name" value="P-loop containing nucleoside triphosphate hydrolases"/>
    <property type="match status" value="1"/>
</dbReference>
<dbReference type="InterPro" id="IPR039421">
    <property type="entry name" value="Type_1_exporter"/>
</dbReference>
<dbReference type="EMBL" id="VSSQ01114800">
    <property type="protein sequence ID" value="MPN50529.1"/>
    <property type="molecule type" value="Genomic_DNA"/>
</dbReference>
<reference evidence="1" key="1">
    <citation type="submission" date="2019-08" db="EMBL/GenBank/DDBJ databases">
        <authorList>
            <person name="Kucharzyk K."/>
            <person name="Murdoch R.W."/>
            <person name="Higgins S."/>
            <person name="Loffler F."/>
        </authorList>
    </citation>
    <scope>NUCLEOTIDE SEQUENCE</scope>
</reference>